<organism evidence="2 3">
    <name type="scientific">Lederbergia citrea</name>
    <dbReference type="NCBI Taxonomy" id="2833581"/>
    <lineage>
        <taxon>Bacteria</taxon>
        <taxon>Bacillati</taxon>
        <taxon>Bacillota</taxon>
        <taxon>Bacilli</taxon>
        <taxon>Bacillales</taxon>
        <taxon>Bacillaceae</taxon>
        <taxon>Lederbergia</taxon>
    </lineage>
</organism>
<dbReference type="PROSITE" id="PS51257">
    <property type="entry name" value="PROKAR_LIPOPROTEIN"/>
    <property type="match status" value="1"/>
</dbReference>
<proteinExistence type="predicted"/>
<keyword evidence="1" id="KW-1133">Transmembrane helix</keyword>
<feature type="transmembrane region" description="Helical" evidence="1">
    <location>
        <begin position="29"/>
        <end position="51"/>
    </location>
</feature>
<dbReference type="RefSeq" id="WP_213099887.1">
    <property type="nucleotide sequence ID" value="NZ_JAGYPN010000005.1"/>
</dbReference>
<gene>
    <name evidence="2" type="ORF">KHA91_19200</name>
</gene>
<keyword evidence="1" id="KW-0472">Membrane</keyword>
<keyword evidence="3" id="KW-1185">Reference proteome</keyword>
<evidence type="ECO:0000313" key="2">
    <source>
        <dbReference type="EMBL" id="MBS4224826.1"/>
    </source>
</evidence>
<dbReference type="AlphaFoldDB" id="A0A942UNS7"/>
<feature type="transmembrane region" description="Helical" evidence="1">
    <location>
        <begin position="63"/>
        <end position="81"/>
    </location>
</feature>
<evidence type="ECO:0000256" key="1">
    <source>
        <dbReference type="SAM" id="Phobius"/>
    </source>
</evidence>
<dbReference type="Proteomes" id="UP000676456">
    <property type="component" value="Unassembled WGS sequence"/>
</dbReference>
<dbReference type="EMBL" id="JAGYPN010000005">
    <property type="protein sequence ID" value="MBS4224826.1"/>
    <property type="molecule type" value="Genomic_DNA"/>
</dbReference>
<feature type="transmembrane region" description="Helical" evidence="1">
    <location>
        <begin position="136"/>
        <end position="156"/>
    </location>
</feature>
<name>A0A942UNS7_9BACI</name>
<evidence type="ECO:0000313" key="3">
    <source>
        <dbReference type="Proteomes" id="UP000676456"/>
    </source>
</evidence>
<feature type="transmembrane region" description="Helical" evidence="1">
    <location>
        <begin position="107"/>
        <end position="124"/>
    </location>
</feature>
<protein>
    <submittedName>
        <fullName evidence="2">Uncharacterized protein</fullName>
    </submittedName>
</protein>
<keyword evidence="1" id="KW-0812">Transmembrane</keyword>
<sequence>MRKYVGITFIVFSLLLALGCLTNFEEDMVASIVVLFVISLPLYIIGHLLRTSKMEMKRNGKRWLAIYVFGFIILPLIFYTYEKYYDSKRTTISDGNFIFYEPSSGDLGELSIGFLMVLLLLIPIRLFSPELKRKRLMSVIIIGTIFIYGGFQYIMWSDYRGVHKELGLVTQNWNGKKSVQSFDEIEKIYVQPSLHIGKLSDPSDETQFMWKIIFIDQNGKNIIYQFRSLSDDVLDGALQIKDIAYNRQIPFEVIMMSKKEREWFDFELMLLELEKEPFYHFFEVQDS</sequence>
<reference evidence="2 3" key="1">
    <citation type="submission" date="2021-05" db="EMBL/GenBank/DDBJ databases">
        <title>Novel Bacillus species.</title>
        <authorList>
            <person name="Liu G."/>
        </authorList>
    </citation>
    <scope>NUCLEOTIDE SEQUENCE [LARGE SCALE GENOMIC DNA]</scope>
    <source>
        <strain evidence="2 3">FJAT-49682</strain>
    </source>
</reference>
<accession>A0A942UNS7</accession>
<comment type="caution">
    <text evidence="2">The sequence shown here is derived from an EMBL/GenBank/DDBJ whole genome shotgun (WGS) entry which is preliminary data.</text>
</comment>